<feature type="compositionally biased region" description="Low complexity" evidence="1">
    <location>
        <begin position="66"/>
        <end position="80"/>
    </location>
</feature>
<evidence type="ECO:0000313" key="3">
    <source>
        <dbReference type="Proteomes" id="UP000095038"/>
    </source>
</evidence>
<evidence type="ECO:0000313" key="2">
    <source>
        <dbReference type="EMBL" id="ODV61462.1"/>
    </source>
</evidence>
<dbReference type="Proteomes" id="UP000095038">
    <property type="component" value="Unassembled WGS sequence"/>
</dbReference>
<sequence>MVQLKLGLWEEASENSNTNFNPKPALDGRIYYGTAISEANCINSDINNIWSTFLRYNGDNKDNKNSNKNSNENNDKNNINLENDNELYMHKIGFYENQDGIKNKFNHFDERLLTHPSKVDENRAKSLSQKQDANIESIQSLIRNNSTSFTKLIDNLIDHRNLRLRNRSLGMNKKLVFKVTMSLSYFEKFALIPRIFSAKYSFDFLVTESKGIDDDNAVFKKTVNYLLFEDEKVHPYQNLFDYLKREIIYEKYIVGNFSQILPKNFGVLRNTNRKFIQGIVMEKFV</sequence>
<organism evidence="2 3">
    <name type="scientific">Ascoidea rubescens DSM 1968</name>
    <dbReference type="NCBI Taxonomy" id="1344418"/>
    <lineage>
        <taxon>Eukaryota</taxon>
        <taxon>Fungi</taxon>
        <taxon>Dikarya</taxon>
        <taxon>Ascomycota</taxon>
        <taxon>Saccharomycotina</taxon>
        <taxon>Saccharomycetes</taxon>
        <taxon>Ascoideaceae</taxon>
        <taxon>Ascoidea</taxon>
    </lineage>
</organism>
<accession>A0A1D2VII8</accession>
<gene>
    <name evidence="2" type="ORF">ASCRUDRAFT_69958</name>
</gene>
<keyword evidence="3" id="KW-1185">Reference proteome</keyword>
<dbReference type="EMBL" id="KV454479">
    <property type="protein sequence ID" value="ODV61462.1"/>
    <property type="molecule type" value="Genomic_DNA"/>
</dbReference>
<feature type="region of interest" description="Disordered" evidence="1">
    <location>
        <begin position="61"/>
        <end position="80"/>
    </location>
</feature>
<name>A0A1D2VII8_9ASCO</name>
<evidence type="ECO:0000256" key="1">
    <source>
        <dbReference type="SAM" id="MobiDB-lite"/>
    </source>
</evidence>
<dbReference type="GeneID" id="30965369"/>
<protein>
    <submittedName>
        <fullName evidence="2">Uncharacterized protein</fullName>
    </submittedName>
</protein>
<proteinExistence type="predicted"/>
<dbReference type="RefSeq" id="XP_020047769.1">
    <property type="nucleotide sequence ID" value="XM_020191733.1"/>
</dbReference>
<dbReference type="AlphaFoldDB" id="A0A1D2VII8"/>
<dbReference type="InParanoid" id="A0A1D2VII8"/>
<reference evidence="3" key="1">
    <citation type="submission" date="2016-05" db="EMBL/GenBank/DDBJ databases">
        <title>Comparative genomics of biotechnologically important yeasts.</title>
        <authorList>
            <consortium name="DOE Joint Genome Institute"/>
            <person name="Riley R."/>
            <person name="Haridas S."/>
            <person name="Wolfe K.H."/>
            <person name="Lopes M.R."/>
            <person name="Hittinger C.T."/>
            <person name="Goker M."/>
            <person name="Salamov A."/>
            <person name="Wisecaver J."/>
            <person name="Long T.M."/>
            <person name="Aerts A.L."/>
            <person name="Barry K."/>
            <person name="Choi C."/>
            <person name="Clum A."/>
            <person name="Coughlan A.Y."/>
            <person name="Deshpande S."/>
            <person name="Douglass A.P."/>
            <person name="Hanson S.J."/>
            <person name="Klenk H.-P."/>
            <person name="Labutti K."/>
            <person name="Lapidus A."/>
            <person name="Lindquist E."/>
            <person name="Lipzen A."/>
            <person name="Meier-Kolthoff J.P."/>
            <person name="Ohm R.A."/>
            <person name="Otillar R.P."/>
            <person name="Pangilinan J."/>
            <person name="Peng Y."/>
            <person name="Rokas A."/>
            <person name="Rosa C.A."/>
            <person name="Scheuner C."/>
            <person name="Sibirny A.A."/>
            <person name="Slot J.C."/>
            <person name="Stielow J.B."/>
            <person name="Sun H."/>
            <person name="Kurtzman C.P."/>
            <person name="Blackwell M."/>
            <person name="Grigoriev I.V."/>
            <person name="Jeffries T.W."/>
        </authorList>
    </citation>
    <scope>NUCLEOTIDE SEQUENCE [LARGE SCALE GENOMIC DNA]</scope>
    <source>
        <strain evidence="3">DSM 1968</strain>
    </source>
</reference>